<evidence type="ECO:0000256" key="5">
    <source>
        <dbReference type="ARBA" id="ARBA00023288"/>
    </source>
</evidence>
<gene>
    <name evidence="7" type="ORF">H9890_09880</name>
</gene>
<feature type="chain" id="PRO_5039104937" evidence="6">
    <location>
        <begin position="24"/>
        <end position="464"/>
    </location>
</feature>
<dbReference type="PANTHER" id="PTHR43649">
    <property type="entry name" value="ARABINOSE-BINDING PROTEIN-RELATED"/>
    <property type="match status" value="1"/>
</dbReference>
<keyword evidence="4" id="KW-0564">Palmitate</keyword>
<evidence type="ECO:0000256" key="6">
    <source>
        <dbReference type="SAM" id="SignalP"/>
    </source>
</evidence>
<dbReference type="InterPro" id="IPR006059">
    <property type="entry name" value="SBP"/>
</dbReference>
<dbReference type="Gene3D" id="3.40.190.10">
    <property type="entry name" value="Periplasmic binding protein-like II"/>
    <property type="match status" value="2"/>
</dbReference>
<evidence type="ECO:0000256" key="1">
    <source>
        <dbReference type="ARBA" id="ARBA00022475"/>
    </source>
</evidence>
<feature type="signal peptide" evidence="6">
    <location>
        <begin position="1"/>
        <end position="23"/>
    </location>
</feature>
<evidence type="ECO:0000313" key="8">
    <source>
        <dbReference type="Proteomes" id="UP000823933"/>
    </source>
</evidence>
<keyword evidence="2 6" id="KW-0732">Signal</keyword>
<sequence length="464" mass="50113">MRKINRRDFLKAAGILAAASALTACGGSDSSSAAAGSGAAETAASLPAINEIKLGEDFQDVTADIKILTNRTDIVDTVYAGYAEQFHQLYPNITVTYEALTDYEESLTLRIMTGEWGDICFIPTSVSKADLASYFVPLGDMDTLEPIYNFIGDKAFDGKVYGIANGGNADGVAYNKRVWQEAGITEAPATPDEFLDDLQTIKDNTDAIPLYTNFAAGWTMGAWDAYIFGSATGDPEFHNNMPHMASPFADRGDGTGPYAVYYTLYEAVARGLIEDDPMSTDWESSKGRINSGEIATMVLGSWAVQQFKDAGPNPDDISYMPFPITVDGKRYAGAGGNYSYGINNKVSSDNQIAAMLYVKWLLDESSIFIDEGCIPARKDGEMPAFLADFAGVELVSNNPPPEGEEDLFDQVNLQSEVGINNDDYPECALLEAALTGSQTLDEIMAERDAAWNSAQEILGVEVTM</sequence>
<dbReference type="PROSITE" id="PS51257">
    <property type="entry name" value="PROKAR_LIPOPROTEIN"/>
    <property type="match status" value="1"/>
</dbReference>
<reference evidence="7" key="2">
    <citation type="submission" date="2021-04" db="EMBL/GenBank/DDBJ databases">
        <authorList>
            <person name="Gilroy R."/>
        </authorList>
    </citation>
    <scope>NUCLEOTIDE SEQUENCE</scope>
    <source>
        <strain evidence="7">ChiHcolR34-3080</strain>
    </source>
</reference>
<dbReference type="InterPro" id="IPR006311">
    <property type="entry name" value="TAT_signal"/>
</dbReference>
<dbReference type="PROSITE" id="PS51318">
    <property type="entry name" value="TAT"/>
    <property type="match status" value="1"/>
</dbReference>
<keyword evidence="3" id="KW-0472">Membrane</keyword>
<dbReference type="InterPro" id="IPR019546">
    <property type="entry name" value="TAT_signal_bac_arc"/>
</dbReference>
<comment type="caution">
    <text evidence="7">The sequence shown here is derived from an EMBL/GenBank/DDBJ whole genome shotgun (WGS) entry which is preliminary data.</text>
</comment>
<accession>A0A9D1TX66</accession>
<dbReference type="EMBL" id="DXHQ01000115">
    <property type="protein sequence ID" value="HIW09692.1"/>
    <property type="molecule type" value="Genomic_DNA"/>
</dbReference>
<evidence type="ECO:0000256" key="2">
    <source>
        <dbReference type="ARBA" id="ARBA00022729"/>
    </source>
</evidence>
<dbReference type="AlphaFoldDB" id="A0A9D1TX66"/>
<dbReference type="InterPro" id="IPR050490">
    <property type="entry name" value="Bact_solute-bd_prot1"/>
</dbReference>
<evidence type="ECO:0000256" key="4">
    <source>
        <dbReference type="ARBA" id="ARBA00023139"/>
    </source>
</evidence>
<dbReference type="Proteomes" id="UP000823933">
    <property type="component" value="Unassembled WGS sequence"/>
</dbReference>
<name>A0A9D1TX66_9FIRM</name>
<keyword evidence="5" id="KW-0449">Lipoprotein</keyword>
<evidence type="ECO:0000256" key="3">
    <source>
        <dbReference type="ARBA" id="ARBA00023136"/>
    </source>
</evidence>
<dbReference type="SUPFAM" id="SSF53850">
    <property type="entry name" value="Periplasmic binding protein-like II"/>
    <property type="match status" value="1"/>
</dbReference>
<dbReference type="PANTHER" id="PTHR43649:SF33">
    <property type="entry name" value="POLYGALACTURONAN_RHAMNOGALACTURONAN-BINDING PROTEIN YTCQ"/>
    <property type="match status" value="1"/>
</dbReference>
<proteinExistence type="predicted"/>
<protein>
    <submittedName>
        <fullName evidence="7">ABC transporter substrate-binding protein</fullName>
    </submittedName>
</protein>
<dbReference type="Pfam" id="PF10518">
    <property type="entry name" value="TAT_signal"/>
    <property type="match status" value="1"/>
</dbReference>
<reference evidence="7" key="1">
    <citation type="journal article" date="2021" name="PeerJ">
        <title>Extensive microbial diversity within the chicken gut microbiome revealed by metagenomics and culture.</title>
        <authorList>
            <person name="Gilroy R."/>
            <person name="Ravi A."/>
            <person name="Getino M."/>
            <person name="Pursley I."/>
            <person name="Horton D.L."/>
            <person name="Alikhan N.F."/>
            <person name="Baker D."/>
            <person name="Gharbi K."/>
            <person name="Hall N."/>
            <person name="Watson M."/>
            <person name="Adriaenssens E.M."/>
            <person name="Foster-Nyarko E."/>
            <person name="Jarju S."/>
            <person name="Secka A."/>
            <person name="Antonio M."/>
            <person name="Oren A."/>
            <person name="Chaudhuri R.R."/>
            <person name="La Ragione R."/>
            <person name="Hildebrand F."/>
            <person name="Pallen M.J."/>
        </authorList>
    </citation>
    <scope>NUCLEOTIDE SEQUENCE</scope>
    <source>
        <strain evidence="7">ChiHcolR34-3080</strain>
    </source>
</reference>
<keyword evidence="1" id="KW-1003">Cell membrane</keyword>
<organism evidence="7 8">
    <name type="scientific">Candidatus Faecalibacterium intestinigallinarum</name>
    <dbReference type="NCBI Taxonomy" id="2838581"/>
    <lineage>
        <taxon>Bacteria</taxon>
        <taxon>Bacillati</taxon>
        <taxon>Bacillota</taxon>
        <taxon>Clostridia</taxon>
        <taxon>Eubacteriales</taxon>
        <taxon>Oscillospiraceae</taxon>
        <taxon>Faecalibacterium</taxon>
    </lineage>
</organism>
<dbReference type="Pfam" id="PF01547">
    <property type="entry name" value="SBP_bac_1"/>
    <property type="match status" value="1"/>
</dbReference>
<evidence type="ECO:0000313" key="7">
    <source>
        <dbReference type="EMBL" id="HIW09692.1"/>
    </source>
</evidence>